<accession>A0A6J7X6M8</accession>
<dbReference type="EMBL" id="LR798343">
    <property type="protein sequence ID" value="CAB5225477.1"/>
    <property type="molecule type" value="Genomic_DNA"/>
</dbReference>
<name>A0A6J7X6M8_9CAUD</name>
<reference evidence="2" key="1">
    <citation type="submission" date="2020-05" db="EMBL/GenBank/DDBJ databases">
        <authorList>
            <person name="Chiriac C."/>
            <person name="Salcher M."/>
            <person name="Ghai R."/>
            <person name="Kavagutti S V."/>
        </authorList>
    </citation>
    <scope>NUCLEOTIDE SEQUENCE</scope>
</reference>
<dbReference type="EMBL" id="LR796648">
    <property type="protein sequence ID" value="CAB4157037.1"/>
    <property type="molecule type" value="Genomic_DNA"/>
</dbReference>
<organism evidence="2">
    <name type="scientific">uncultured Caudovirales phage</name>
    <dbReference type="NCBI Taxonomy" id="2100421"/>
    <lineage>
        <taxon>Viruses</taxon>
        <taxon>Duplodnaviria</taxon>
        <taxon>Heunggongvirae</taxon>
        <taxon>Uroviricota</taxon>
        <taxon>Caudoviricetes</taxon>
        <taxon>Peduoviridae</taxon>
        <taxon>Maltschvirus</taxon>
        <taxon>Maltschvirus maltsch</taxon>
    </lineage>
</organism>
<protein>
    <submittedName>
        <fullName evidence="2">Uncharacterized protein</fullName>
    </submittedName>
</protein>
<proteinExistence type="predicted"/>
<evidence type="ECO:0000313" key="2">
    <source>
        <dbReference type="EMBL" id="CAB5225477.1"/>
    </source>
</evidence>
<gene>
    <name evidence="1" type="ORF">UFOVP675_65</name>
    <name evidence="2" type="ORF">UFOVP747_34</name>
</gene>
<sequence>MVKGWWRDERGVWEHDQHGCVAKDGRGAKPWGAYHTAKGVIGSAGHPNSWHATMREAVEACRAAREAQK</sequence>
<evidence type="ECO:0000313" key="1">
    <source>
        <dbReference type="EMBL" id="CAB4157037.1"/>
    </source>
</evidence>